<dbReference type="AlphaFoldDB" id="A0A8T0PUG5"/>
<evidence type="ECO:0000313" key="2">
    <source>
        <dbReference type="EMBL" id="KAG2564725.1"/>
    </source>
</evidence>
<name>A0A8T0PUG5_PANVG</name>
<reference evidence="2" key="1">
    <citation type="submission" date="2020-05" db="EMBL/GenBank/DDBJ databases">
        <title>WGS assembly of Panicum virgatum.</title>
        <authorList>
            <person name="Lovell J.T."/>
            <person name="Jenkins J."/>
            <person name="Shu S."/>
            <person name="Juenger T.E."/>
            <person name="Schmutz J."/>
        </authorList>
    </citation>
    <scope>NUCLEOTIDE SEQUENCE</scope>
    <source>
        <strain evidence="2">AP13</strain>
    </source>
</reference>
<evidence type="ECO:0000256" key="1">
    <source>
        <dbReference type="SAM" id="Coils"/>
    </source>
</evidence>
<keyword evidence="1" id="KW-0175">Coiled coil</keyword>
<keyword evidence="3" id="KW-1185">Reference proteome</keyword>
<sequence>MAWRAVEDVIEKSRQKSEMLRDVGDAILRAEKLEEELKKAKQQASNLQIRLDRNAVEYHNEVQALTAAKDGLVDQNKSLTAQKNELVEKNKKLRQKETELKNSVA</sequence>
<comment type="caution">
    <text evidence="2">The sequence shown here is derived from an EMBL/GenBank/DDBJ whole genome shotgun (WGS) entry which is preliminary data.</text>
</comment>
<accession>A0A8T0PUG5</accession>
<dbReference type="EMBL" id="CM029050">
    <property type="protein sequence ID" value="KAG2564725.1"/>
    <property type="molecule type" value="Genomic_DNA"/>
</dbReference>
<organism evidence="2 3">
    <name type="scientific">Panicum virgatum</name>
    <name type="common">Blackwell switchgrass</name>
    <dbReference type="NCBI Taxonomy" id="38727"/>
    <lineage>
        <taxon>Eukaryota</taxon>
        <taxon>Viridiplantae</taxon>
        <taxon>Streptophyta</taxon>
        <taxon>Embryophyta</taxon>
        <taxon>Tracheophyta</taxon>
        <taxon>Spermatophyta</taxon>
        <taxon>Magnoliopsida</taxon>
        <taxon>Liliopsida</taxon>
        <taxon>Poales</taxon>
        <taxon>Poaceae</taxon>
        <taxon>PACMAD clade</taxon>
        <taxon>Panicoideae</taxon>
        <taxon>Panicodae</taxon>
        <taxon>Paniceae</taxon>
        <taxon>Panicinae</taxon>
        <taxon>Panicum</taxon>
        <taxon>Panicum sect. Hiantes</taxon>
    </lineage>
</organism>
<dbReference type="Proteomes" id="UP000823388">
    <property type="component" value="Chromosome 7N"/>
</dbReference>
<protein>
    <submittedName>
        <fullName evidence="2">Uncharacterized protein</fullName>
    </submittedName>
</protein>
<gene>
    <name evidence="2" type="ORF">PVAP13_7NG106589</name>
</gene>
<evidence type="ECO:0000313" key="3">
    <source>
        <dbReference type="Proteomes" id="UP000823388"/>
    </source>
</evidence>
<feature type="coiled-coil region" evidence="1">
    <location>
        <begin position="16"/>
        <end position="103"/>
    </location>
</feature>
<proteinExistence type="predicted"/>